<dbReference type="PANTHER" id="PTHR43796">
    <property type="entry name" value="CARBOXYNORSPERMIDINE SYNTHASE"/>
    <property type="match status" value="1"/>
</dbReference>
<accession>A0ABY3WWE0</accession>
<dbReference type="SUPFAM" id="SSF51735">
    <property type="entry name" value="NAD(P)-binding Rossmann-fold domains"/>
    <property type="match status" value="1"/>
</dbReference>
<proteinExistence type="predicted"/>
<organism evidence="2 3">
    <name type="scientific">Ignatzschineria rhizosphaerae</name>
    <dbReference type="NCBI Taxonomy" id="2923279"/>
    <lineage>
        <taxon>Bacteria</taxon>
        <taxon>Pseudomonadati</taxon>
        <taxon>Pseudomonadota</taxon>
        <taxon>Gammaproteobacteria</taxon>
        <taxon>Cardiobacteriales</taxon>
        <taxon>Ignatzschineriaceae</taxon>
        <taxon>Ignatzschineria</taxon>
    </lineage>
</organism>
<dbReference type="InterPro" id="IPR036291">
    <property type="entry name" value="NAD(P)-bd_dom_sf"/>
</dbReference>
<dbReference type="Pfam" id="PF03435">
    <property type="entry name" value="Sacchrp_dh_NADP"/>
    <property type="match status" value="1"/>
</dbReference>
<sequence length="385" mass="42042">MKLVILGAGNIATETAQLVRAKFADIKIVIADINLERAKIVADALKGSAIAFDASDKESIKTAIKGADLVFNAVGPFYRYGLRIIKTVIECGINYIDVCDEYDVTVSLAQDMALNQAAKDAEVFALFGMGFSPGISNLVAKWAYDLLDTTYDIEIASVIAYVPTMGMTVNDHMLHSMSGDVPQYVGGKVQYFPAWSGQKEFTFKEENGRYQIGYMGHPEGVTLGIFLEDVKNASIRFRWRQDEGNEIWQSFNRLGLSAFEVSESLPLAPRQYLARFMGSNIGIASLSLQDEAMSNKTMFQVIAKGEKLGQSCTVIIEYHGTNDAGDPTPYAAAAAISEALNGKITAKGLIPPEIAINQAERVAREVLSAVGNRVYFTEKIEAQII</sequence>
<evidence type="ECO:0000313" key="2">
    <source>
        <dbReference type="EMBL" id="UNM94932.1"/>
    </source>
</evidence>
<evidence type="ECO:0000313" key="3">
    <source>
        <dbReference type="Proteomes" id="UP000829542"/>
    </source>
</evidence>
<dbReference type="Proteomes" id="UP000829542">
    <property type="component" value="Chromosome"/>
</dbReference>
<protein>
    <submittedName>
        <fullName evidence="2">Saccharopine dehydrogenase NADP-binding domain-containing protein</fullName>
    </submittedName>
</protein>
<gene>
    <name evidence="2" type="ORF">MMG00_06655</name>
</gene>
<keyword evidence="3" id="KW-1185">Reference proteome</keyword>
<dbReference type="PANTHER" id="PTHR43796:SF2">
    <property type="entry name" value="CARBOXYNORSPERMIDINE SYNTHASE"/>
    <property type="match status" value="1"/>
</dbReference>
<dbReference type="EMBL" id="CP093379">
    <property type="protein sequence ID" value="UNM94932.1"/>
    <property type="molecule type" value="Genomic_DNA"/>
</dbReference>
<feature type="domain" description="Saccharopine dehydrogenase NADP binding" evidence="1">
    <location>
        <begin position="4"/>
        <end position="125"/>
    </location>
</feature>
<evidence type="ECO:0000259" key="1">
    <source>
        <dbReference type="Pfam" id="PF03435"/>
    </source>
</evidence>
<dbReference type="Gene3D" id="3.30.360.10">
    <property type="entry name" value="Dihydrodipicolinate Reductase, domain 2"/>
    <property type="match status" value="1"/>
</dbReference>
<name>A0ABY3WWE0_9GAMM</name>
<dbReference type="Gene3D" id="3.40.50.720">
    <property type="entry name" value="NAD(P)-binding Rossmann-like Domain"/>
    <property type="match status" value="1"/>
</dbReference>
<reference evidence="2 3" key="1">
    <citation type="submission" date="2022-03" db="EMBL/GenBank/DDBJ databases">
        <title>Ignatzschineria rhizosphaerae HR5S32.</title>
        <authorList>
            <person name="Sun J.Q."/>
            <person name="Feng J.Y."/>
        </authorList>
    </citation>
    <scope>NUCLEOTIDE SEQUENCE [LARGE SCALE GENOMIC DNA]</scope>
    <source>
        <strain evidence="2 3">HR5S32</strain>
    </source>
</reference>
<dbReference type="InterPro" id="IPR005097">
    <property type="entry name" value="Sacchrp_dh_NADP-bd"/>
</dbReference>